<evidence type="ECO:0000256" key="1">
    <source>
        <dbReference type="SAM" id="MobiDB-lite"/>
    </source>
</evidence>
<sequence length="185" mass="20420">MISPRCRFNQQRRSSNGANTIQAVARCKTHTAVETLMVLVDCLPRLKLNPFSICPSHSTSCSIAVTSPAPPLRSGSSLYPCLNSSKIIDYRASTIAAFLCNRRTFPLIRVNEGNYGVPRAPLGSGYASRTVRSCTRHRLPVLKRCSRRDLSTKQVLLLPYIGSPMRRSPGRTRQGCVNGTEKTPE</sequence>
<dbReference type="EMBL" id="QAOK01000027">
    <property type="protein sequence ID" value="PTQ79458.1"/>
    <property type="molecule type" value="Genomic_DNA"/>
</dbReference>
<feature type="region of interest" description="Disordered" evidence="1">
    <location>
        <begin position="165"/>
        <end position="185"/>
    </location>
</feature>
<dbReference type="AlphaFoldDB" id="A0A2T5I6P7"/>
<protein>
    <submittedName>
        <fullName evidence="2">Uncharacterized protein</fullName>
    </submittedName>
</protein>
<name>A0A2T5I6P7_9PROT</name>
<evidence type="ECO:0000313" key="3">
    <source>
        <dbReference type="Proteomes" id="UP000244152"/>
    </source>
</evidence>
<comment type="caution">
    <text evidence="2">The sequence shown here is derived from an EMBL/GenBank/DDBJ whole genome shotgun (WGS) entry which is preliminary data.</text>
</comment>
<gene>
    <name evidence="2" type="ORF">C8R21_1275</name>
</gene>
<organism evidence="2 3">
    <name type="scientific">Nitrosospira multiformis</name>
    <dbReference type="NCBI Taxonomy" id="1231"/>
    <lineage>
        <taxon>Bacteria</taxon>
        <taxon>Pseudomonadati</taxon>
        <taxon>Pseudomonadota</taxon>
        <taxon>Betaproteobacteria</taxon>
        <taxon>Nitrosomonadales</taxon>
        <taxon>Nitrosomonadaceae</taxon>
        <taxon>Nitrosospira</taxon>
    </lineage>
</organism>
<dbReference type="Proteomes" id="UP000244152">
    <property type="component" value="Unassembled WGS sequence"/>
</dbReference>
<feature type="compositionally biased region" description="Polar residues" evidence="1">
    <location>
        <begin position="175"/>
        <end position="185"/>
    </location>
</feature>
<reference evidence="2 3" key="1">
    <citation type="submission" date="2018-04" db="EMBL/GenBank/DDBJ databases">
        <title>Active sludge and wastewater microbial communities from Klosterneuburg, Austria.</title>
        <authorList>
            <person name="Wagner M."/>
        </authorList>
    </citation>
    <scope>NUCLEOTIDE SEQUENCE [LARGE SCALE GENOMIC DNA]</scope>
    <source>
        <strain evidence="2 3">Nl12</strain>
    </source>
</reference>
<accession>A0A2T5I6P7</accession>
<proteinExistence type="predicted"/>
<evidence type="ECO:0000313" key="2">
    <source>
        <dbReference type="EMBL" id="PTQ79458.1"/>
    </source>
</evidence>